<name>A0A930VKF4_9ACTN</name>
<sequence>MNRQLTTLEPGTGPRTARPRRTRLAGRIATVIALLAAVLGLNATTAGSANAFVSVPNQFYAECSPQAVTALSPDMRYFPSYGVSWSAKLYVYTSYGWATYGSSSVQTAYGQNLLPAFSVWHPQESATWYSLPRGRYYQVRITAGWFGASSLLVNNAVIPHQLVQGNFNLTQKTYSTTSYCYIP</sequence>
<dbReference type="Proteomes" id="UP000660668">
    <property type="component" value="Unassembled WGS sequence"/>
</dbReference>
<dbReference type="RefSeq" id="WP_194696474.1">
    <property type="nucleotide sequence ID" value="NZ_JADKPO010000013.1"/>
</dbReference>
<organism evidence="2 3">
    <name type="scientific">Nocardioides agariphilus</name>
    <dbReference type="NCBI Taxonomy" id="433664"/>
    <lineage>
        <taxon>Bacteria</taxon>
        <taxon>Bacillati</taxon>
        <taxon>Actinomycetota</taxon>
        <taxon>Actinomycetes</taxon>
        <taxon>Propionibacteriales</taxon>
        <taxon>Nocardioidaceae</taxon>
        <taxon>Nocardioides</taxon>
    </lineage>
</organism>
<dbReference type="AlphaFoldDB" id="A0A930VKF4"/>
<keyword evidence="3" id="KW-1185">Reference proteome</keyword>
<accession>A0A930VKF4</accession>
<comment type="caution">
    <text evidence="2">The sequence shown here is derived from an EMBL/GenBank/DDBJ whole genome shotgun (WGS) entry which is preliminary data.</text>
</comment>
<dbReference type="EMBL" id="JADKPO010000013">
    <property type="protein sequence ID" value="MBF4768318.1"/>
    <property type="molecule type" value="Genomic_DNA"/>
</dbReference>
<reference evidence="2" key="1">
    <citation type="submission" date="2020-11" db="EMBL/GenBank/DDBJ databases">
        <title>Nocardioides cynanchi sp. nov., isolated from soil of rhizosphere of Cynanchum wilfordii.</title>
        <authorList>
            <person name="Lee J.-S."/>
            <person name="Suh M.K."/>
            <person name="Kim J.-S."/>
        </authorList>
    </citation>
    <scope>NUCLEOTIDE SEQUENCE</scope>
    <source>
        <strain evidence="2">KCTC 19276</strain>
    </source>
</reference>
<protein>
    <submittedName>
        <fullName evidence="2">Uncharacterized protein</fullName>
    </submittedName>
</protein>
<gene>
    <name evidence="2" type="ORF">ISU10_11120</name>
</gene>
<evidence type="ECO:0000313" key="3">
    <source>
        <dbReference type="Proteomes" id="UP000660668"/>
    </source>
</evidence>
<feature type="region of interest" description="Disordered" evidence="1">
    <location>
        <begin position="1"/>
        <end position="20"/>
    </location>
</feature>
<proteinExistence type="predicted"/>
<evidence type="ECO:0000313" key="2">
    <source>
        <dbReference type="EMBL" id="MBF4768318.1"/>
    </source>
</evidence>
<evidence type="ECO:0000256" key="1">
    <source>
        <dbReference type="SAM" id="MobiDB-lite"/>
    </source>
</evidence>